<gene>
    <name evidence="1" type="ORF">SR41_02775</name>
</gene>
<dbReference type="InterPro" id="IPR054249">
    <property type="entry name" value="DUF6976"/>
</dbReference>
<evidence type="ECO:0000313" key="2">
    <source>
        <dbReference type="Proteomes" id="UP000033203"/>
    </source>
</evidence>
<comment type="caution">
    <text evidence="1">The sequence shown here is derived from an EMBL/GenBank/DDBJ whole genome shotgun (WGS) entry which is preliminary data.</text>
</comment>
<evidence type="ECO:0000313" key="1">
    <source>
        <dbReference type="EMBL" id="KIU29749.1"/>
    </source>
</evidence>
<sequence length="343" mass="36695">MTISPEQPAVDRSLFSVAEVGAMIAAGDALLLAGEEQLLAALPQGRWIGGTIPYFMTHEDGGTFDRERIFVQRLPGMAAVHAQHLLRADALSTLADGGADNGFTVILLPSQSSAHQAFALRSGEWPGVFRRPLVGWVTGAALDRLDTDHPKVFDGATGQISGTDAVVMHVALPDSHYADVDIVNLFEPGDGPGLTFGNDDGAETGFTVEHVYVDGVRTRLVDYIADHGIDTRLPLVADYNGAMINVATAGIAADTGHVTFFAPVFPHITYRFAKPIGDYETLFAEQLGERHDTLAFACNCILNYNYAGLAGKRTADVAGPMSFGEIAYMLLTQTLVYLTIKAV</sequence>
<proteinExistence type="predicted"/>
<dbReference type="Pfam" id="PF22396">
    <property type="entry name" value="DUF6976"/>
    <property type="match status" value="1"/>
</dbReference>
<organism evidence="1 2">
    <name type="scientific">Sphingomonas melonis</name>
    <dbReference type="NCBI Taxonomy" id="152682"/>
    <lineage>
        <taxon>Bacteria</taxon>
        <taxon>Pseudomonadati</taxon>
        <taxon>Pseudomonadota</taxon>
        <taxon>Alphaproteobacteria</taxon>
        <taxon>Sphingomonadales</taxon>
        <taxon>Sphingomonadaceae</taxon>
        <taxon>Sphingomonas</taxon>
    </lineage>
</organism>
<reference evidence="1 2" key="1">
    <citation type="submission" date="2015-01" db="EMBL/GenBank/DDBJ databases">
        <title>Genome of Sphingomonas taxi strain 30a.</title>
        <authorList>
            <person name="Eevers N."/>
            <person name="Van Hamme J."/>
            <person name="Bottos E."/>
            <person name="Weyens N."/>
            <person name="Vangronsveld J."/>
        </authorList>
    </citation>
    <scope>NUCLEOTIDE SEQUENCE [LARGE SCALE GENOMIC DNA]</scope>
    <source>
        <strain evidence="1 2">30a</strain>
    </source>
</reference>
<protein>
    <submittedName>
        <fullName evidence="1">Uncharacterized protein</fullName>
    </submittedName>
</protein>
<dbReference type="EMBL" id="JXTP01000013">
    <property type="protein sequence ID" value="KIU29749.1"/>
    <property type="molecule type" value="Genomic_DNA"/>
</dbReference>
<dbReference type="PATRIC" id="fig|1549858.7.peg.2164"/>
<dbReference type="AlphaFoldDB" id="A0A0D1KZM5"/>
<name>A0A0D1KZM5_9SPHN</name>
<dbReference type="Proteomes" id="UP000033203">
    <property type="component" value="Unassembled WGS sequence"/>
</dbReference>
<accession>A0A0D1KZM5</accession>